<dbReference type="Proteomes" id="UP000238479">
    <property type="component" value="Chromosome 3"/>
</dbReference>
<organism evidence="1 2">
    <name type="scientific">Rosa chinensis</name>
    <name type="common">China rose</name>
    <dbReference type="NCBI Taxonomy" id="74649"/>
    <lineage>
        <taxon>Eukaryota</taxon>
        <taxon>Viridiplantae</taxon>
        <taxon>Streptophyta</taxon>
        <taxon>Embryophyta</taxon>
        <taxon>Tracheophyta</taxon>
        <taxon>Spermatophyta</taxon>
        <taxon>Magnoliopsida</taxon>
        <taxon>eudicotyledons</taxon>
        <taxon>Gunneridae</taxon>
        <taxon>Pentapetalae</taxon>
        <taxon>rosids</taxon>
        <taxon>fabids</taxon>
        <taxon>Rosales</taxon>
        <taxon>Rosaceae</taxon>
        <taxon>Rosoideae</taxon>
        <taxon>Rosoideae incertae sedis</taxon>
        <taxon>Rosa</taxon>
    </lineage>
</organism>
<dbReference type="EMBL" id="PDCK01000041">
    <property type="protein sequence ID" value="PRQ44375.1"/>
    <property type="molecule type" value="Genomic_DNA"/>
</dbReference>
<reference evidence="1 2" key="1">
    <citation type="journal article" date="2018" name="Nat. Genet.">
        <title>The Rosa genome provides new insights in the design of modern roses.</title>
        <authorList>
            <person name="Bendahmane M."/>
        </authorList>
    </citation>
    <scope>NUCLEOTIDE SEQUENCE [LARGE SCALE GENOMIC DNA]</scope>
    <source>
        <strain evidence="2">cv. Old Blush</strain>
    </source>
</reference>
<sequence>MKNVMRSKARSSSLFEKYLEMTKLLDYNIEGGSVLHLVLALRGGSL</sequence>
<comment type="caution">
    <text evidence="1">The sequence shown here is derived from an EMBL/GenBank/DDBJ whole genome shotgun (WGS) entry which is preliminary data.</text>
</comment>
<evidence type="ECO:0000313" key="1">
    <source>
        <dbReference type="EMBL" id="PRQ44375.1"/>
    </source>
</evidence>
<dbReference type="Gramene" id="PRQ44375">
    <property type="protein sequence ID" value="PRQ44375"/>
    <property type="gene ID" value="RchiOBHm_Chr3g0478571"/>
</dbReference>
<name>A0A2P6RDA3_ROSCH</name>
<dbReference type="AlphaFoldDB" id="A0A2P6RDA3"/>
<protein>
    <submittedName>
        <fullName evidence="1">Uncharacterized protein</fullName>
    </submittedName>
</protein>
<dbReference type="Gene3D" id="3.10.20.90">
    <property type="entry name" value="Phosphatidylinositol 3-kinase Catalytic Subunit, Chain A, domain 1"/>
    <property type="match status" value="1"/>
</dbReference>
<proteinExistence type="predicted"/>
<gene>
    <name evidence="1" type="ORF">RchiOBHm_Chr3g0478571</name>
</gene>
<evidence type="ECO:0000313" key="2">
    <source>
        <dbReference type="Proteomes" id="UP000238479"/>
    </source>
</evidence>
<keyword evidence="2" id="KW-1185">Reference proteome</keyword>
<accession>A0A2P6RDA3</accession>